<evidence type="ECO:0000313" key="2">
    <source>
        <dbReference type="EMBL" id="CUM71737.1"/>
    </source>
</evidence>
<organism evidence="4 7">
    <name type="scientific">Anaerostipes hadrus</name>
    <dbReference type="NCBI Taxonomy" id="649756"/>
    <lineage>
        <taxon>Bacteria</taxon>
        <taxon>Bacillati</taxon>
        <taxon>Bacillota</taxon>
        <taxon>Clostridia</taxon>
        <taxon>Lachnospirales</taxon>
        <taxon>Lachnospiraceae</taxon>
        <taxon>Anaerostipes</taxon>
    </lineage>
</organism>
<dbReference type="AlphaFoldDB" id="A0A174UQN7"/>
<reference evidence="5" key="2">
    <citation type="submission" date="2023-08" db="EMBL/GenBank/DDBJ databases">
        <title>Complete Genome Sequences of butyrate producing Anaerostipes hadrus strains BA1 and GIF7 isolated from the terminal ileum of a healthy lean male.</title>
        <authorList>
            <person name="Low A."/>
            <person name="Sheludchenko M."/>
            <person name="Cheng H.E."/>
            <person name="Koh X.Q."/>
            <person name="Lee J."/>
        </authorList>
    </citation>
    <scope>NUCLEOTIDE SEQUENCE</scope>
    <source>
        <strain evidence="5">BA1</strain>
    </source>
</reference>
<evidence type="ECO:0000313" key="8">
    <source>
        <dbReference type="Proteomes" id="UP000095598"/>
    </source>
</evidence>
<dbReference type="Proteomes" id="UP000095564">
    <property type="component" value="Unassembled WGS sequence"/>
</dbReference>
<feature type="transmembrane region" description="Helical" evidence="1">
    <location>
        <begin position="6"/>
        <end position="28"/>
    </location>
</feature>
<evidence type="ECO:0000313" key="6">
    <source>
        <dbReference type="Proteomes" id="UP000095553"/>
    </source>
</evidence>
<gene>
    <name evidence="3" type="ORF">ERS852425_00225</name>
    <name evidence="4" type="ORF">ERS852520_03423</name>
    <name evidence="2" type="ORF">ERS852571_00157</name>
    <name evidence="5" type="ORF">RBI15_13580</name>
</gene>
<dbReference type="EMBL" id="CYXT01000001">
    <property type="protein sequence ID" value="CUM72188.1"/>
    <property type="molecule type" value="Genomic_DNA"/>
</dbReference>
<reference evidence="6 7" key="1">
    <citation type="submission" date="2015-09" db="EMBL/GenBank/DDBJ databases">
        <authorList>
            <consortium name="Pathogen Informatics"/>
        </authorList>
    </citation>
    <scope>NUCLEOTIDE SEQUENCE [LARGE SCALE GENOMIC DNA]</scope>
    <source>
        <strain evidence="3 8">2789STDY5608868</strain>
        <strain evidence="4 7">2789STDY5834908</strain>
        <strain evidence="2 6">2789STDY5834959</strain>
    </source>
</reference>
<dbReference type="RefSeq" id="WP_009204217.1">
    <property type="nucleotide sequence ID" value="NZ_BAABYN010000001.1"/>
</dbReference>
<dbReference type="Proteomes" id="UP000095598">
    <property type="component" value="Unassembled WGS sequence"/>
</dbReference>
<dbReference type="EMBL" id="CZAU01000056">
    <property type="protein sequence ID" value="CUQ21995.1"/>
    <property type="molecule type" value="Genomic_DNA"/>
</dbReference>
<evidence type="ECO:0000313" key="5">
    <source>
        <dbReference type="EMBL" id="WMD16369.1"/>
    </source>
</evidence>
<dbReference type="EMBL" id="CYXY01000001">
    <property type="protein sequence ID" value="CUM71737.1"/>
    <property type="molecule type" value="Genomic_DNA"/>
</dbReference>
<keyword evidence="1" id="KW-1133">Transmembrane helix</keyword>
<evidence type="ECO:0000256" key="1">
    <source>
        <dbReference type="SAM" id="Phobius"/>
    </source>
</evidence>
<name>A0A174UQN7_ANAHA</name>
<evidence type="ECO:0000313" key="7">
    <source>
        <dbReference type="Proteomes" id="UP000095564"/>
    </source>
</evidence>
<sequence>MSDFILALAVILMFAFVLFFLKKVNYFLGENRKVIDREQDDDDD</sequence>
<evidence type="ECO:0000313" key="4">
    <source>
        <dbReference type="EMBL" id="CUQ21995.1"/>
    </source>
</evidence>
<dbReference type="Proteomes" id="UP000095553">
    <property type="component" value="Unassembled WGS sequence"/>
</dbReference>
<keyword evidence="1" id="KW-0812">Transmembrane</keyword>
<dbReference type="EMBL" id="CP132968">
    <property type="protein sequence ID" value="WMD16369.1"/>
    <property type="molecule type" value="Genomic_DNA"/>
</dbReference>
<dbReference type="Proteomes" id="UP001243496">
    <property type="component" value="Chromosome"/>
</dbReference>
<accession>A0A174UQN7</accession>
<evidence type="ECO:0000313" key="3">
    <source>
        <dbReference type="EMBL" id="CUM72188.1"/>
    </source>
</evidence>
<dbReference type="GeneID" id="92742435"/>
<keyword evidence="1" id="KW-0472">Membrane</keyword>
<proteinExistence type="predicted"/>
<protein>
    <submittedName>
        <fullName evidence="4">Uncharacterized protein</fullName>
    </submittedName>
</protein>